<organism evidence="2 3">
    <name type="scientific">Emiliania huxleyi (strain CCMP1516)</name>
    <dbReference type="NCBI Taxonomy" id="280463"/>
    <lineage>
        <taxon>Eukaryota</taxon>
        <taxon>Haptista</taxon>
        <taxon>Haptophyta</taxon>
        <taxon>Prymnesiophyceae</taxon>
        <taxon>Isochrysidales</taxon>
        <taxon>Noelaerhabdaceae</taxon>
        <taxon>Emiliania</taxon>
    </lineage>
</organism>
<dbReference type="RefSeq" id="XP_005782448.1">
    <property type="nucleotide sequence ID" value="XM_005782391.1"/>
</dbReference>
<dbReference type="GeneID" id="17275293"/>
<dbReference type="KEGG" id="ehx:EMIHUDRAFT_352995"/>
<evidence type="ECO:0000313" key="2">
    <source>
        <dbReference type="EnsemblProtists" id="EOD30019"/>
    </source>
</evidence>
<keyword evidence="3" id="KW-1185">Reference proteome</keyword>
<dbReference type="Gene3D" id="2.60.120.650">
    <property type="entry name" value="Cupin"/>
    <property type="match status" value="1"/>
</dbReference>
<reference evidence="2" key="2">
    <citation type="submission" date="2024-10" db="UniProtKB">
        <authorList>
            <consortium name="EnsemblProtists"/>
        </authorList>
    </citation>
    <scope>IDENTIFICATION</scope>
</reference>
<proteinExistence type="predicted"/>
<name>A0A0D3K2N4_EMIH1</name>
<sequence>MLYLPCGWFHEVTSYGEHAALNYWLHPPDGAEFERPYSAAAYWEAEWRRLSRSV</sequence>
<feature type="domain" description="Cupin-like" evidence="1">
    <location>
        <begin position="1"/>
        <end position="28"/>
    </location>
</feature>
<reference evidence="3" key="1">
    <citation type="journal article" date="2013" name="Nature">
        <title>Pan genome of the phytoplankton Emiliania underpins its global distribution.</title>
        <authorList>
            <person name="Read B.A."/>
            <person name="Kegel J."/>
            <person name="Klute M.J."/>
            <person name="Kuo A."/>
            <person name="Lefebvre S.C."/>
            <person name="Maumus F."/>
            <person name="Mayer C."/>
            <person name="Miller J."/>
            <person name="Monier A."/>
            <person name="Salamov A."/>
            <person name="Young J."/>
            <person name="Aguilar M."/>
            <person name="Claverie J.M."/>
            <person name="Frickenhaus S."/>
            <person name="Gonzalez K."/>
            <person name="Herman E.K."/>
            <person name="Lin Y.C."/>
            <person name="Napier J."/>
            <person name="Ogata H."/>
            <person name="Sarno A.F."/>
            <person name="Shmutz J."/>
            <person name="Schroeder D."/>
            <person name="de Vargas C."/>
            <person name="Verret F."/>
            <person name="von Dassow P."/>
            <person name="Valentin K."/>
            <person name="Van de Peer Y."/>
            <person name="Wheeler G."/>
            <person name="Dacks J.B."/>
            <person name="Delwiche C.F."/>
            <person name="Dyhrman S.T."/>
            <person name="Glockner G."/>
            <person name="John U."/>
            <person name="Richards T."/>
            <person name="Worden A.Z."/>
            <person name="Zhang X."/>
            <person name="Grigoriev I.V."/>
            <person name="Allen A.E."/>
            <person name="Bidle K."/>
            <person name="Borodovsky M."/>
            <person name="Bowler C."/>
            <person name="Brownlee C."/>
            <person name="Cock J.M."/>
            <person name="Elias M."/>
            <person name="Gladyshev V.N."/>
            <person name="Groth M."/>
            <person name="Guda C."/>
            <person name="Hadaegh A."/>
            <person name="Iglesias-Rodriguez M.D."/>
            <person name="Jenkins J."/>
            <person name="Jones B.M."/>
            <person name="Lawson T."/>
            <person name="Leese F."/>
            <person name="Lindquist E."/>
            <person name="Lobanov A."/>
            <person name="Lomsadze A."/>
            <person name="Malik S.B."/>
            <person name="Marsh M.E."/>
            <person name="Mackinder L."/>
            <person name="Mock T."/>
            <person name="Mueller-Roeber B."/>
            <person name="Pagarete A."/>
            <person name="Parker M."/>
            <person name="Probert I."/>
            <person name="Quesneville H."/>
            <person name="Raines C."/>
            <person name="Rensing S.A."/>
            <person name="Riano-Pachon D.M."/>
            <person name="Richier S."/>
            <person name="Rokitta S."/>
            <person name="Shiraiwa Y."/>
            <person name="Soanes D.M."/>
            <person name="van der Giezen M."/>
            <person name="Wahlund T.M."/>
            <person name="Williams B."/>
            <person name="Wilson W."/>
            <person name="Wolfe G."/>
            <person name="Wurch L.L."/>
        </authorList>
    </citation>
    <scope>NUCLEOTIDE SEQUENCE</scope>
</reference>
<dbReference type="AlphaFoldDB" id="A0A0D3K2N4"/>
<dbReference type="Pfam" id="PF13621">
    <property type="entry name" value="Cupin_8"/>
    <property type="match status" value="1"/>
</dbReference>
<dbReference type="SUPFAM" id="SSF51197">
    <property type="entry name" value="Clavaminate synthase-like"/>
    <property type="match status" value="1"/>
</dbReference>
<dbReference type="HOGENOM" id="CLU_3054382_0_0_1"/>
<accession>A0A0D3K2N4</accession>
<protein>
    <recommendedName>
        <fullName evidence="1">Cupin-like domain-containing protein</fullName>
    </recommendedName>
</protein>
<dbReference type="PaxDb" id="2903-EOD30019"/>
<dbReference type="EnsemblProtists" id="EOD30019">
    <property type="protein sequence ID" value="EOD30019"/>
    <property type="gene ID" value="EMIHUDRAFT_352995"/>
</dbReference>
<dbReference type="Proteomes" id="UP000013827">
    <property type="component" value="Unassembled WGS sequence"/>
</dbReference>
<evidence type="ECO:0000313" key="3">
    <source>
        <dbReference type="Proteomes" id="UP000013827"/>
    </source>
</evidence>
<evidence type="ECO:0000259" key="1">
    <source>
        <dbReference type="Pfam" id="PF13621"/>
    </source>
</evidence>
<dbReference type="InterPro" id="IPR041667">
    <property type="entry name" value="Cupin_8"/>
</dbReference>